<sequence length="48" mass="5379">MNAFLRILFGSIGFAIIFSTIEDFGFNEFGLVLLGVVIIHSSQLIFRD</sequence>
<protein>
    <submittedName>
        <fullName evidence="1">Uncharacterized protein</fullName>
    </submittedName>
</protein>
<proteinExistence type="predicted"/>
<evidence type="ECO:0000313" key="1">
    <source>
        <dbReference type="EMBL" id="AYP68358.1"/>
    </source>
</evidence>
<reference evidence="1 2" key="1">
    <citation type="submission" date="2018-09" db="EMBL/GenBank/DDBJ databases">
        <title>Comparative Genomic Analysis of Eight Novel Haloalkaliphilic Bacteriophages from Lake Elmenteita, Kenya.</title>
        <authorList>
            <person name="Akhwale J.K."/>
        </authorList>
    </citation>
    <scope>NUCLEOTIDE SEQUENCE [LARGE SCALE GENOMIC DNA]</scope>
</reference>
<keyword evidence="2" id="KW-1185">Reference proteome</keyword>
<gene>
    <name evidence="1" type="ORF">vBBcoS136_00244</name>
</gene>
<name>A0A3G3BVS1_9CAUD</name>
<evidence type="ECO:0000313" key="2">
    <source>
        <dbReference type="Proteomes" id="UP000274199"/>
    </source>
</evidence>
<accession>A0A3G3BVS1</accession>
<dbReference type="Proteomes" id="UP000274199">
    <property type="component" value="Segment"/>
</dbReference>
<dbReference type="EMBL" id="MH884508">
    <property type="protein sequence ID" value="AYP68358.1"/>
    <property type="molecule type" value="Genomic_DNA"/>
</dbReference>
<organism evidence="1 2">
    <name type="scientific">Bacillus phage vB_BcoS-136</name>
    <dbReference type="NCBI Taxonomy" id="2419619"/>
    <lineage>
        <taxon>Viruses</taxon>
        <taxon>Duplodnaviria</taxon>
        <taxon>Heunggongvirae</taxon>
        <taxon>Uroviricota</taxon>
        <taxon>Caudoviricetes</taxon>
        <taxon>Heleneionescovirinae</taxon>
        <taxon>Kenyattavirus</taxon>
        <taxon>Kenyattavirus kv136</taxon>
    </lineage>
</organism>